<sequence length="293" mass="32498">MTWKLHKNKTAAFMAFGLFMVIGTYNAVVINSESHLAGTDIKFVKRLDEIYGVTVSGREVAASMNWQKLSPQQVAVHKNKVRPRQLTQTVSTSNSAPEVSAGDIVPAAAVQEELSLNLVEVINPKKWQKGLTNTQFNGSLATNNGVIESLSVSLPNGEGVSVSFSEMVGNVFEYDLDGELYSGMMYQIDQGAYMVTLTNGPLEGTRLRFLADAPAVEQQQNQEILAENNGIEVGNFGQDPSLDQPIEQNQNQEFVQAEEVQDNNLQDQQMQQQPFNEEQAMNYDQSLQQQQQF</sequence>
<dbReference type="AlphaFoldDB" id="A0AAX4HQ55"/>
<feature type="compositionally biased region" description="Low complexity" evidence="1">
    <location>
        <begin position="262"/>
        <end position="273"/>
    </location>
</feature>
<evidence type="ECO:0000313" key="2">
    <source>
        <dbReference type="EMBL" id="WPU65345.1"/>
    </source>
</evidence>
<evidence type="ECO:0000256" key="1">
    <source>
        <dbReference type="SAM" id="MobiDB-lite"/>
    </source>
</evidence>
<organism evidence="2 3">
    <name type="scientific">Peredibacter starrii</name>
    <dbReference type="NCBI Taxonomy" id="28202"/>
    <lineage>
        <taxon>Bacteria</taxon>
        <taxon>Pseudomonadati</taxon>
        <taxon>Bdellovibrionota</taxon>
        <taxon>Bacteriovoracia</taxon>
        <taxon>Bacteriovoracales</taxon>
        <taxon>Bacteriovoracaceae</taxon>
        <taxon>Peredibacter</taxon>
    </lineage>
</organism>
<dbReference type="RefSeq" id="WP_321395633.1">
    <property type="nucleotide sequence ID" value="NZ_CP139487.1"/>
</dbReference>
<feature type="region of interest" description="Disordered" evidence="1">
    <location>
        <begin position="258"/>
        <end position="293"/>
    </location>
</feature>
<reference evidence="2 3" key="1">
    <citation type="submission" date="2023-11" db="EMBL/GenBank/DDBJ databases">
        <title>Peredibacter starrii A3.12.</title>
        <authorList>
            <person name="Mitchell R.J."/>
        </authorList>
    </citation>
    <scope>NUCLEOTIDE SEQUENCE [LARGE SCALE GENOMIC DNA]</scope>
    <source>
        <strain evidence="2 3">A3.12</strain>
    </source>
</reference>
<proteinExistence type="predicted"/>
<evidence type="ECO:0000313" key="3">
    <source>
        <dbReference type="Proteomes" id="UP001324634"/>
    </source>
</evidence>
<feature type="compositionally biased region" description="Polar residues" evidence="1">
    <location>
        <begin position="282"/>
        <end position="293"/>
    </location>
</feature>
<keyword evidence="3" id="KW-1185">Reference proteome</keyword>
<dbReference type="KEGG" id="psti:SOO65_01130"/>
<protein>
    <recommendedName>
        <fullName evidence="4">SAF domain-containing protein</fullName>
    </recommendedName>
</protein>
<gene>
    <name evidence="2" type="ORF">SOO65_01130</name>
</gene>
<name>A0AAX4HQ55_9BACT</name>
<dbReference type="EMBL" id="CP139487">
    <property type="protein sequence ID" value="WPU65345.1"/>
    <property type="molecule type" value="Genomic_DNA"/>
</dbReference>
<dbReference type="Proteomes" id="UP001324634">
    <property type="component" value="Chromosome"/>
</dbReference>
<accession>A0AAX4HQ55</accession>
<evidence type="ECO:0008006" key="4">
    <source>
        <dbReference type="Google" id="ProtNLM"/>
    </source>
</evidence>